<organism evidence="3 4">
    <name type="scientific">Actinoallomurus bryophytorum</name>
    <dbReference type="NCBI Taxonomy" id="1490222"/>
    <lineage>
        <taxon>Bacteria</taxon>
        <taxon>Bacillati</taxon>
        <taxon>Actinomycetota</taxon>
        <taxon>Actinomycetes</taxon>
        <taxon>Streptosporangiales</taxon>
        <taxon>Thermomonosporaceae</taxon>
        <taxon>Actinoallomurus</taxon>
    </lineage>
</organism>
<comment type="caution">
    <text evidence="3">The sequence shown here is derived from an EMBL/GenBank/DDBJ whole genome shotgun (WGS) entry which is preliminary data.</text>
</comment>
<keyword evidence="4" id="KW-1185">Reference proteome</keyword>
<dbReference type="OrthoDB" id="3824493at2"/>
<reference evidence="3 4" key="1">
    <citation type="submission" date="2019-06" db="EMBL/GenBank/DDBJ databases">
        <title>Sequencing the genomes of 1000 actinobacteria strains.</title>
        <authorList>
            <person name="Klenk H.-P."/>
        </authorList>
    </citation>
    <scope>NUCLEOTIDE SEQUENCE [LARGE SCALE GENOMIC DNA]</scope>
    <source>
        <strain evidence="3 4">DSM 102200</strain>
    </source>
</reference>
<keyword evidence="2" id="KW-0472">Membrane</keyword>
<feature type="compositionally biased region" description="Acidic residues" evidence="1">
    <location>
        <begin position="120"/>
        <end position="130"/>
    </location>
</feature>
<name>A0A543CC97_9ACTN</name>
<feature type="transmembrane region" description="Helical" evidence="2">
    <location>
        <begin position="206"/>
        <end position="225"/>
    </location>
</feature>
<dbReference type="Proteomes" id="UP000316096">
    <property type="component" value="Unassembled WGS sequence"/>
</dbReference>
<feature type="region of interest" description="Disordered" evidence="1">
    <location>
        <begin position="108"/>
        <end position="143"/>
    </location>
</feature>
<proteinExistence type="predicted"/>
<feature type="transmembrane region" description="Helical" evidence="2">
    <location>
        <begin position="182"/>
        <end position="200"/>
    </location>
</feature>
<keyword evidence="2" id="KW-1133">Transmembrane helix</keyword>
<accession>A0A543CC97</accession>
<evidence type="ECO:0000256" key="1">
    <source>
        <dbReference type="SAM" id="MobiDB-lite"/>
    </source>
</evidence>
<dbReference type="AlphaFoldDB" id="A0A543CC97"/>
<sequence>MSRRGNGLTADAYVPLADLTPQLADAMLAALREAGIAAYAVPAPGETGGYLDVRLPEEPTDRLYADASAKMAAEEILETRLPELRADYAASRDEDQIFAEIVAAFDAPSADGETPWPAEENIDETPEDAAEDKGEESPGDSASELILTARVVKPATDDEDDEEHFIPPPPPPLPKPDAMTRFAWVALLGGPLYLVASVFLNSAVPSWAAFVAVAAFIGGFVALVLRMGDEPPEDDDGAVV</sequence>
<dbReference type="EMBL" id="VFOZ01000001">
    <property type="protein sequence ID" value="TQL94695.1"/>
    <property type="molecule type" value="Genomic_DNA"/>
</dbReference>
<evidence type="ECO:0000256" key="2">
    <source>
        <dbReference type="SAM" id="Phobius"/>
    </source>
</evidence>
<protein>
    <submittedName>
        <fullName evidence="3">Uncharacterized protein</fullName>
    </submittedName>
</protein>
<evidence type="ECO:0000313" key="3">
    <source>
        <dbReference type="EMBL" id="TQL94695.1"/>
    </source>
</evidence>
<evidence type="ECO:0000313" key="4">
    <source>
        <dbReference type="Proteomes" id="UP000316096"/>
    </source>
</evidence>
<dbReference type="RefSeq" id="WP_141952204.1">
    <property type="nucleotide sequence ID" value="NZ_VFOZ01000001.1"/>
</dbReference>
<keyword evidence="2" id="KW-0812">Transmembrane</keyword>
<gene>
    <name evidence="3" type="ORF">FB559_0177</name>
</gene>